<dbReference type="EMBL" id="CP119075">
    <property type="protein sequence ID" value="WED66576.1"/>
    <property type="molecule type" value="Genomic_DNA"/>
</dbReference>
<gene>
    <name evidence="1" type="ORF">PXH66_06900</name>
</gene>
<dbReference type="KEGG" id="slom:PXH66_06900"/>
<keyword evidence="2" id="KW-1185">Reference proteome</keyword>
<dbReference type="RefSeq" id="WP_330932294.1">
    <property type="nucleotide sequence ID" value="NZ_CP119075.1"/>
</dbReference>
<evidence type="ECO:0000313" key="1">
    <source>
        <dbReference type="EMBL" id="WED66576.1"/>
    </source>
</evidence>
<sequence length="151" mass="17391">MDAKDLTKAFDAELSGMGFRRKGKAWSNRGEAVNIFVGLQKSSYANQYFMNVGFELREIGSSEFPEERDCHVRGRASVLFAENKINLDELLNLGQECDANRLEHIRQFVTESLKPFFLENRTMDGLRRSYKAGRFSGLMIKKEARDLLDQR</sequence>
<dbReference type="AlphaFoldDB" id="A0AAF0CRE2"/>
<proteinExistence type="predicted"/>
<accession>A0AAF0CRE2</accession>
<name>A0AAF0CRE2_9BACT</name>
<dbReference type="InterPro" id="IPR025412">
    <property type="entry name" value="DUF4304"/>
</dbReference>
<evidence type="ECO:0000313" key="2">
    <source>
        <dbReference type="Proteomes" id="UP001218638"/>
    </source>
</evidence>
<organism evidence="1 2">
    <name type="scientific">Synoicihabitans lomoniglobus</name>
    <dbReference type="NCBI Taxonomy" id="2909285"/>
    <lineage>
        <taxon>Bacteria</taxon>
        <taxon>Pseudomonadati</taxon>
        <taxon>Verrucomicrobiota</taxon>
        <taxon>Opitutia</taxon>
        <taxon>Opitutales</taxon>
        <taxon>Opitutaceae</taxon>
        <taxon>Synoicihabitans</taxon>
    </lineage>
</organism>
<dbReference type="Pfam" id="PF14137">
    <property type="entry name" value="DUF4304"/>
    <property type="match status" value="1"/>
</dbReference>
<reference evidence="1" key="1">
    <citation type="submission" date="2023-03" db="EMBL/GenBank/DDBJ databases">
        <title>Lomoglobus Profundus gen. nov., sp. nov., a novel member of the phylum Verrucomicrobia, isolated from deep-marine sediment of South China Sea.</title>
        <authorList>
            <person name="Ahmad T."/>
            <person name="Ishaq S.E."/>
            <person name="Wang F."/>
        </authorList>
    </citation>
    <scope>NUCLEOTIDE SEQUENCE</scope>
    <source>
        <strain evidence="1">LMO-M01</strain>
    </source>
</reference>
<protein>
    <submittedName>
        <fullName evidence="1">DUF4304 domain-containing protein</fullName>
    </submittedName>
</protein>
<dbReference type="Proteomes" id="UP001218638">
    <property type="component" value="Chromosome"/>
</dbReference>